<comment type="function">
    <text evidence="11">Involved in coproporphyrin-dependent heme b biosynthesis. Catalyzes the oxidation of coproporphyrinogen III to coproporphyrin III.</text>
</comment>
<comment type="subcellular location">
    <subcellularLocation>
        <location evidence="11">Cytoplasm</location>
    </subcellularLocation>
</comment>
<keyword evidence="11" id="KW-0963">Cytoplasm</keyword>
<evidence type="ECO:0000313" key="15">
    <source>
        <dbReference type="Proteomes" id="UP000593802"/>
    </source>
</evidence>
<evidence type="ECO:0000256" key="9">
    <source>
        <dbReference type="ARBA" id="ARBA00023002"/>
    </source>
</evidence>
<evidence type="ECO:0000256" key="4">
    <source>
        <dbReference type="ARBA" id="ARBA00008310"/>
    </source>
</evidence>
<dbReference type="Pfam" id="PF01593">
    <property type="entry name" value="Amino_oxidase"/>
    <property type="match status" value="1"/>
</dbReference>
<keyword evidence="10 11" id="KW-0350">Heme biosynthesis</keyword>
<dbReference type="Proteomes" id="UP000593802">
    <property type="component" value="Chromosome"/>
</dbReference>
<evidence type="ECO:0000256" key="8">
    <source>
        <dbReference type="ARBA" id="ARBA00022827"/>
    </source>
</evidence>
<dbReference type="UniPathway" id="UPA00252"/>
<name>A0A7I8DDJ1_9BACL</name>
<feature type="region of interest" description="Disordered" evidence="12">
    <location>
        <begin position="218"/>
        <end position="263"/>
    </location>
</feature>
<accession>A0A7I8DDJ1</accession>
<comment type="catalytic activity">
    <reaction evidence="1">
        <text>coproporphyrinogen III + 3 O2 = coproporphyrin III + 3 H2O2</text>
        <dbReference type="Rhea" id="RHEA:43436"/>
        <dbReference type="ChEBI" id="CHEBI:15379"/>
        <dbReference type="ChEBI" id="CHEBI:16240"/>
        <dbReference type="ChEBI" id="CHEBI:57309"/>
        <dbReference type="ChEBI" id="CHEBI:131725"/>
        <dbReference type="EC" id="1.3.3.15"/>
    </reaction>
    <physiologicalReaction direction="left-to-right" evidence="1">
        <dbReference type="Rhea" id="RHEA:43437"/>
    </physiologicalReaction>
</comment>
<keyword evidence="8 11" id="KW-0274">FAD</keyword>
<dbReference type="GO" id="GO:0005737">
    <property type="term" value="C:cytoplasm"/>
    <property type="evidence" value="ECO:0007669"/>
    <property type="project" value="UniProtKB-SubCell"/>
</dbReference>
<evidence type="ECO:0000256" key="11">
    <source>
        <dbReference type="RuleBase" id="RU364052"/>
    </source>
</evidence>
<dbReference type="SUPFAM" id="SSF51905">
    <property type="entry name" value="FAD/NAD(P)-binding domain"/>
    <property type="match status" value="1"/>
</dbReference>
<dbReference type="PANTHER" id="PTHR42923:SF3">
    <property type="entry name" value="PROTOPORPHYRINOGEN OXIDASE"/>
    <property type="match status" value="1"/>
</dbReference>
<reference evidence="14 15" key="1">
    <citation type="submission" date="2020-08" db="EMBL/GenBank/DDBJ databases">
        <title>Complete Genome Sequence of Effusibacillus dendaii Strain skT53, Isolated from Farmland soil.</title>
        <authorList>
            <person name="Konishi T."/>
            <person name="Kawasaki H."/>
        </authorList>
    </citation>
    <scope>NUCLEOTIDE SEQUENCE [LARGE SCALE GENOMIC DNA]</scope>
    <source>
        <strain evidence="15">skT53</strain>
    </source>
</reference>
<keyword evidence="9 11" id="KW-0560">Oxidoreductase</keyword>
<sequence>MTESSAEKLAIVIGGGITGLSAAYYLKKEACEKNLPLRVLVVESESQLGGKVQTDLFDGFVMEKGPDSFLARKPAALNLCLELGLQSELVGTNPAARKTYILKNGKLHRIPAGLNIGIPTQFVPFATTGLLSVSAKIRAAMDLFMPRSEQEGDQSLGGFLARRLGNEVVDSMAEPLLAGIYAGDSRQLSLRATFPQFESLEKQHGSLIRGMLAQAKQAKAQSAARTEPQHAAGNEPSDVTGGATAGGAVARSETGSAPAAASGQVTSATAVKKAIPNTVFLSLRGGLSQLIETLADAVGKESILTNAAVRSVAPLVGQEGDAESPRYQVVMQDGAVYEAHTVIVTTPAYTSAKLLSASFSAAKILEKIPYSTVATVVLTYHKEQISFPLDGTGFVVPKKEGRDITACTWVSSKWLHTAPADKVLIRCYVGRAGEEAIVEEPDELIVQKVRKDLRDTMGISAEPIFTRITRWRKSMPQYTVGHLERIEEFEKQAGKQFPGLLFAGAGFTGLGLPDCIQQGKQAAENASRFLQD</sequence>
<dbReference type="EMBL" id="AP023366">
    <property type="protein sequence ID" value="BCJ86886.1"/>
    <property type="molecule type" value="Genomic_DNA"/>
</dbReference>
<dbReference type="NCBIfam" id="TIGR00562">
    <property type="entry name" value="proto_IX_ox"/>
    <property type="match status" value="1"/>
</dbReference>
<dbReference type="RefSeq" id="WP_200756347.1">
    <property type="nucleotide sequence ID" value="NZ_AP023366.1"/>
</dbReference>
<dbReference type="InterPro" id="IPR002937">
    <property type="entry name" value="Amino_oxidase"/>
</dbReference>
<evidence type="ECO:0000256" key="10">
    <source>
        <dbReference type="ARBA" id="ARBA00023133"/>
    </source>
</evidence>
<evidence type="ECO:0000256" key="6">
    <source>
        <dbReference type="ARBA" id="ARBA00019046"/>
    </source>
</evidence>
<dbReference type="GO" id="GO:0004729">
    <property type="term" value="F:oxygen-dependent protoporphyrinogen oxidase activity"/>
    <property type="evidence" value="ECO:0007669"/>
    <property type="project" value="UniProtKB-UniRule"/>
</dbReference>
<evidence type="ECO:0000259" key="13">
    <source>
        <dbReference type="Pfam" id="PF01593"/>
    </source>
</evidence>
<dbReference type="KEGG" id="eff:skT53_18710"/>
<gene>
    <name evidence="14" type="primary">hemY</name>
    <name evidence="14" type="ORF">skT53_18710</name>
</gene>
<dbReference type="EC" id="1.3.3.15" evidence="5 11"/>
<feature type="domain" description="Amine oxidase" evidence="13">
    <location>
        <begin position="17"/>
        <end position="525"/>
    </location>
</feature>
<dbReference type="AlphaFoldDB" id="A0A7I8DDJ1"/>
<dbReference type="InterPro" id="IPR050464">
    <property type="entry name" value="Zeta_carotene_desat/Oxidored"/>
</dbReference>
<comment type="pathway">
    <text evidence="3 11">Porphyrin-containing compound metabolism; protoheme biosynthesis.</text>
</comment>
<evidence type="ECO:0000256" key="2">
    <source>
        <dbReference type="ARBA" id="ARBA00001974"/>
    </source>
</evidence>
<feature type="compositionally biased region" description="Low complexity" evidence="12">
    <location>
        <begin position="239"/>
        <end position="250"/>
    </location>
</feature>
<evidence type="ECO:0000256" key="5">
    <source>
        <dbReference type="ARBA" id="ARBA00012402"/>
    </source>
</evidence>
<dbReference type="InterPro" id="IPR036188">
    <property type="entry name" value="FAD/NAD-bd_sf"/>
</dbReference>
<dbReference type="Gene3D" id="1.10.3110.10">
    <property type="entry name" value="protoporphyrinogen ix oxidase, domain 3"/>
    <property type="match status" value="1"/>
</dbReference>
<evidence type="ECO:0000256" key="1">
    <source>
        <dbReference type="ARBA" id="ARBA00001755"/>
    </source>
</evidence>
<comment type="cofactor">
    <cofactor evidence="2 11">
        <name>FAD</name>
        <dbReference type="ChEBI" id="CHEBI:57692"/>
    </cofactor>
</comment>
<dbReference type="GO" id="GO:0006783">
    <property type="term" value="P:heme biosynthetic process"/>
    <property type="evidence" value="ECO:0007669"/>
    <property type="project" value="UniProtKB-UniRule"/>
</dbReference>
<keyword evidence="7 11" id="KW-0285">Flavoprotein</keyword>
<dbReference type="InterPro" id="IPR004572">
    <property type="entry name" value="Protoporphyrinogen_oxidase"/>
</dbReference>
<organism evidence="14 15">
    <name type="scientific">Effusibacillus dendaii</name>
    <dbReference type="NCBI Taxonomy" id="2743772"/>
    <lineage>
        <taxon>Bacteria</taxon>
        <taxon>Bacillati</taxon>
        <taxon>Bacillota</taxon>
        <taxon>Bacilli</taxon>
        <taxon>Bacillales</taxon>
        <taxon>Alicyclobacillaceae</taxon>
        <taxon>Effusibacillus</taxon>
    </lineage>
</organism>
<comment type="similarity">
    <text evidence="4 11">Belongs to the protoporphyrinogen/coproporphyrinogen oxidase family. Coproporphyrinogen III oxidase subfamily.</text>
</comment>
<evidence type="ECO:0000256" key="12">
    <source>
        <dbReference type="SAM" id="MobiDB-lite"/>
    </source>
</evidence>
<dbReference type="SUPFAM" id="SSF54373">
    <property type="entry name" value="FAD-linked reductases, C-terminal domain"/>
    <property type="match status" value="1"/>
</dbReference>
<keyword evidence="15" id="KW-1185">Reference proteome</keyword>
<proteinExistence type="inferred from homology"/>
<evidence type="ECO:0000256" key="7">
    <source>
        <dbReference type="ARBA" id="ARBA00022630"/>
    </source>
</evidence>
<dbReference type="Gene3D" id="3.90.660.20">
    <property type="entry name" value="Protoporphyrinogen oxidase, mitochondrial, domain 2"/>
    <property type="match status" value="1"/>
</dbReference>
<evidence type="ECO:0000313" key="14">
    <source>
        <dbReference type="EMBL" id="BCJ86886.1"/>
    </source>
</evidence>
<dbReference type="PANTHER" id="PTHR42923">
    <property type="entry name" value="PROTOPORPHYRINOGEN OXIDASE"/>
    <property type="match status" value="1"/>
</dbReference>
<dbReference type="Gene3D" id="3.50.50.60">
    <property type="entry name" value="FAD/NAD(P)-binding domain"/>
    <property type="match status" value="1"/>
</dbReference>
<protein>
    <recommendedName>
        <fullName evidence="6 11">Coproporphyrinogen III oxidase</fullName>
        <ecNumber evidence="5 11">1.3.3.15</ecNumber>
    </recommendedName>
</protein>
<evidence type="ECO:0000256" key="3">
    <source>
        <dbReference type="ARBA" id="ARBA00004744"/>
    </source>
</evidence>